<keyword evidence="1" id="KW-0732">Signal</keyword>
<evidence type="ECO:0000313" key="2">
    <source>
        <dbReference type="EMBL" id="RDD67973.1"/>
    </source>
</evidence>
<protein>
    <recommendedName>
        <fullName evidence="4">Secreted protein</fullName>
    </recommendedName>
</protein>
<keyword evidence="3" id="KW-1185">Reference proteome</keyword>
<organism evidence="2 3">
    <name type="scientific">Thalassococcus profundi</name>
    <dbReference type="NCBI Taxonomy" id="2282382"/>
    <lineage>
        <taxon>Bacteria</taxon>
        <taxon>Pseudomonadati</taxon>
        <taxon>Pseudomonadota</taxon>
        <taxon>Alphaproteobacteria</taxon>
        <taxon>Rhodobacterales</taxon>
        <taxon>Roseobacteraceae</taxon>
        <taxon>Thalassococcus</taxon>
    </lineage>
</organism>
<proteinExistence type="predicted"/>
<dbReference type="Proteomes" id="UP000253977">
    <property type="component" value="Unassembled WGS sequence"/>
</dbReference>
<dbReference type="AlphaFoldDB" id="A0A369TRV6"/>
<feature type="signal peptide" evidence="1">
    <location>
        <begin position="1"/>
        <end position="25"/>
    </location>
</feature>
<reference evidence="2 3" key="1">
    <citation type="submission" date="2018-07" db="EMBL/GenBank/DDBJ databases">
        <title>Thalassococcus profundi sp. nov., a marine bacterium isolated from deep seawater of Okinawa Trough.</title>
        <authorList>
            <person name="Yu M."/>
        </authorList>
    </citation>
    <scope>NUCLEOTIDE SEQUENCE [LARGE SCALE GENOMIC DNA]</scope>
    <source>
        <strain evidence="2 3">WRAS1</strain>
    </source>
</reference>
<gene>
    <name evidence="2" type="ORF">DU478_00365</name>
</gene>
<evidence type="ECO:0000256" key="1">
    <source>
        <dbReference type="SAM" id="SignalP"/>
    </source>
</evidence>
<accession>A0A369TRV6</accession>
<dbReference type="EMBL" id="QPMK01000001">
    <property type="protein sequence ID" value="RDD67973.1"/>
    <property type="molecule type" value="Genomic_DNA"/>
</dbReference>
<name>A0A369TRV6_9RHOB</name>
<dbReference type="RefSeq" id="WP_114508952.1">
    <property type="nucleotide sequence ID" value="NZ_QPMK01000001.1"/>
</dbReference>
<feature type="chain" id="PRO_5016746625" description="Secreted protein" evidence="1">
    <location>
        <begin position="26"/>
        <end position="147"/>
    </location>
</feature>
<sequence>MAAATGVAALLALTGCGVSSTDAGAQCLQEAGQPLGVYNYAVVGNELVLVPGNGGTRTGADALNACIRDKKNARTRRVTVETQYPDGSMVVQSGRIPAGAMSTATPVHATDYRARFEAQTTPQRTYGTAHCPPGAPVLYGGTQYCGR</sequence>
<evidence type="ECO:0008006" key="4">
    <source>
        <dbReference type="Google" id="ProtNLM"/>
    </source>
</evidence>
<evidence type="ECO:0000313" key="3">
    <source>
        <dbReference type="Proteomes" id="UP000253977"/>
    </source>
</evidence>
<comment type="caution">
    <text evidence="2">The sequence shown here is derived from an EMBL/GenBank/DDBJ whole genome shotgun (WGS) entry which is preliminary data.</text>
</comment>
<dbReference type="OrthoDB" id="7876953at2"/>